<sequence>MFMHTHFLQRRKIKPAPTSDLSHFTQGERSVLAAVPVPKRKKALHPFWVAAESKFKTLVKTDLQCLHPTVLAPELLDLP</sequence>
<name>A0A0L0F6K1_9EUKA</name>
<dbReference type="AlphaFoldDB" id="A0A0L0F6K1"/>
<organism evidence="1 2">
    <name type="scientific">Sphaeroforma arctica JP610</name>
    <dbReference type="NCBI Taxonomy" id="667725"/>
    <lineage>
        <taxon>Eukaryota</taxon>
        <taxon>Ichthyosporea</taxon>
        <taxon>Ichthyophonida</taxon>
        <taxon>Sphaeroforma</taxon>
    </lineage>
</organism>
<reference evidence="1 2" key="1">
    <citation type="submission" date="2011-02" db="EMBL/GenBank/DDBJ databases">
        <title>The Genome Sequence of Sphaeroforma arctica JP610.</title>
        <authorList>
            <consortium name="The Broad Institute Genome Sequencing Platform"/>
            <person name="Russ C."/>
            <person name="Cuomo C."/>
            <person name="Young S.K."/>
            <person name="Zeng Q."/>
            <person name="Gargeya S."/>
            <person name="Alvarado L."/>
            <person name="Berlin A."/>
            <person name="Chapman S.B."/>
            <person name="Chen Z."/>
            <person name="Freedman E."/>
            <person name="Gellesch M."/>
            <person name="Goldberg J."/>
            <person name="Griggs A."/>
            <person name="Gujja S."/>
            <person name="Heilman E."/>
            <person name="Heiman D."/>
            <person name="Howarth C."/>
            <person name="Mehta T."/>
            <person name="Neiman D."/>
            <person name="Pearson M."/>
            <person name="Roberts A."/>
            <person name="Saif S."/>
            <person name="Shea T."/>
            <person name="Shenoy N."/>
            <person name="Sisk P."/>
            <person name="Stolte C."/>
            <person name="Sykes S."/>
            <person name="White J."/>
            <person name="Yandava C."/>
            <person name="Burger G."/>
            <person name="Gray M.W."/>
            <person name="Holland P.W.H."/>
            <person name="King N."/>
            <person name="Lang F.B.F."/>
            <person name="Roger A.J."/>
            <person name="Ruiz-Trillo I."/>
            <person name="Haas B."/>
            <person name="Nusbaum C."/>
            <person name="Birren B."/>
        </authorList>
    </citation>
    <scope>NUCLEOTIDE SEQUENCE [LARGE SCALE GENOMIC DNA]</scope>
    <source>
        <strain evidence="1 2">JP610</strain>
    </source>
</reference>
<proteinExistence type="predicted"/>
<dbReference type="GeneID" id="25915596"/>
<feature type="non-terminal residue" evidence="1">
    <location>
        <position position="79"/>
    </location>
</feature>
<keyword evidence="2" id="KW-1185">Reference proteome</keyword>
<dbReference type="RefSeq" id="XP_014146252.1">
    <property type="nucleotide sequence ID" value="XM_014290777.1"/>
</dbReference>
<dbReference type="EMBL" id="KQ247196">
    <property type="protein sequence ID" value="KNC72350.1"/>
    <property type="molecule type" value="Genomic_DNA"/>
</dbReference>
<gene>
    <name evidence="1" type="ORF">SARC_15092</name>
</gene>
<protein>
    <submittedName>
        <fullName evidence="1">Uncharacterized protein</fullName>
    </submittedName>
</protein>
<dbReference type="Proteomes" id="UP000054560">
    <property type="component" value="Unassembled WGS sequence"/>
</dbReference>
<accession>A0A0L0F6K1</accession>
<evidence type="ECO:0000313" key="1">
    <source>
        <dbReference type="EMBL" id="KNC72350.1"/>
    </source>
</evidence>
<evidence type="ECO:0000313" key="2">
    <source>
        <dbReference type="Proteomes" id="UP000054560"/>
    </source>
</evidence>